<name>A0A9N9YSQ8_9HYPO</name>
<comment type="caution">
    <text evidence="2">The sequence shown here is derived from an EMBL/GenBank/DDBJ whole genome shotgun (WGS) entry which is preliminary data.</text>
</comment>
<evidence type="ECO:0000256" key="1">
    <source>
        <dbReference type="SAM" id="Coils"/>
    </source>
</evidence>
<dbReference type="EMBL" id="CABFOC020000003">
    <property type="protein sequence ID" value="CAH0043493.1"/>
    <property type="molecule type" value="Genomic_DNA"/>
</dbReference>
<reference evidence="2" key="1">
    <citation type="submission" date="2021-10" db="EMBL/GenBank/DDBJ databases">
        <authorList>
            <person name="Piombo E."/>
        </authorList>
    </citation>
    <scope>NUCLEOTIDE SEQUENCE</scope>
</reference>
<accession>A0A9N9YSQ8</accession>
<dbReference type="OrthoDB" id="10492538at2759"/>
<organism evidence="2 3">
    <name type="scientific">Clonostachys solani</name>
    <dbReference type="NCBI Taxonomy" id="160281"/>
    <lineage>
        <taxon>Eukaryota</taxon>
        <taxon>Fungi</taxon>
        <taxon>Dikarya</taxon>
        <taxon>Ascomycota</taxon>
        <taxon>Pezizomycotina</taxon>
        <taxon>Sordariomycetes</taxon>
        <taxon>Hypocreomycetidae</taxon>
        <taxon>Hypocreales</taxon>
        <taxon>Bionectriaceae</taxon>
        <taxon>Clonostachys</taxon>
    </lineage>
</organism>
<keyword evidence="3" id="KW-1185">Reference proteome</keyword>
<proteinExistence type="predicted"/>
<dbReference type="Proteomes" id="UP000775872">
    <property type="component" value="Unassembled WGS sequence"/>
</dbReference>
<evidence type="ECO:0000313" key="2">
    <source>
        <dbReference type="EMBL" id="CAH0043493.1"/>
    </source>
</evidence>
<evidence type="ECO:0000313" key="3">
    <source>
        <dbReference type="Proteomes" id="UP000775872"/>
    </source>
</evidence>
<gene>
    <name evidence="2" type="ORF">CSOL1703_00009398</name>
</gene>
<feature type="coiled-coil region" evidence="1">
    <location>
        <begin position="52"/>
        <end position="90"/>
    </location>
</feature>
<sequence>MSKSLEEWKESVDDDMDVAASQMEHGCCIEVCQQMVALNGQVIELAGTSMTSDEKQKRKEDFKKKFEFLEKRCEEHLDGLSESMREAQKKELAGAKKTFDTSIKFLD</sequence>
<keyword evidence="1" id="KW-0175">Coiled coil</keyword>
<dbReference type="AlphaFoldDB" id="A0A9N9YSQ8"/>
<protein>
    <submittedName>
        <fullName evidence="2">Uncharacterized protein</fullName>
    </submittedName>
</protein>